<dbReference type="Proteomes" id="UP000280935">
    <property type="component" value="Unassembled WGS sequence"/>
</dbReference>
<gene>
    <name evidence="3" type="ORF">EII35_08045</name>
</gene>
<evidence type="ECO:0000259" key="2">
    <source>
        <dbReference type="Pfam" id="PF01882"/>
    </source>
</evidence>
<dbReference type="PANTHER" id="PTHR34351">
    <property type="entry name" value="SLR1927 PROTEIN-RELATED"/>
    <property type="match status" value="1"/>
</dbReference>
<keyword evidence="1" id="KW-1133">Transmembrane helix</keyword>
<keyword evidence="1" id="KW-0472">Membrane</keyword>
<organism evidence="3 4">
    <name type="scientific">Arachnia propionica</name>
    <dbReference type="NCBI Taxonomy" id="1750"/>
    <lineage>
        <taxon>Bacteria</taxon>
        <taxon>Bacillati</taxon>
        <taxon>Actinomycetota</taxon>
        <taxon>Actinomycetes</taxon>
        <taxon>Propionibacteriales</taxon>
        <taxon>Propionibacteriaceae</taxon>
        <taxon>Arachnia</taxon>
    </lineage>
</organism>
<name>A0A3P1WSD0_9ACTN</name>
<sequence>MLRRRSEQSVLPETGQGWRTRLRDHPVLGTVTPLGWLMVALLVLGAIPAWRFGWHEFRALWILAAVVLLLAVASILGRREHQVSFELDRPRVQAGETVNGQVVVTATGRRRSAASTLQFLVDDEDVSFRVPELLPGTRHEERFSIPTERRGVIRIGPVSSVQGDPLMTLNRVKELSGVHELFVHPRIIRAGSGAVGFLRDVEGITTSNLSSSDVSFHALREYVPGDDRRSVHWRTTARTGRLMVRQFEETLRAHLLILLSTRAEDYPDPEDFELAVSVAGSLGTSALHEERQVTFVTSHEELRFPDAIGMLDRLSGVECVENAPTLRQVASRHTGTPGLSVVALISGAASPGELRGVQRVVPPGVVSFALRCNRAAQMSRTRTGPMSVIDIADLEQLRPALRSLQ</sequence>
<dbReference type="InterPro" id="IPR002881">
    <property type="entry name" value="DUF58"/>
</dbReference>
<evidence type="ECO:0000313" key="3">
    <source>
        <dbReference type="EMBL" id="RRD49539.1"/>
    </source>
</evidence>
<comment type="caution">
    <text evidence="3">The sequence shown here is derived from an EMBL/GenBank/DDBJ whole genome shotgun (WGS) entry which is preliminary data.</text>
</comment>
<feature type="domain" description="DUF58" evidence="2">
    <location>
        <begin position="219"/>
        <end position="308"/>
    </location>
</feature>
<evidence type="ECO:0000256" key="1">
    <source>
        <dbReference type="SAM" id="Phobius"/>
    </source>
</evidence>
<evidence type="ECO:0000313" key="4">
    <source>
        <dbReference type="Proteomes" id="UP000280935"/>
    </source>
</evidence>
<protein>
    <submittedName>
        <fullName evidence="3">DUF58 domain-containing protein</fullName>
    </submittedName>
</protein>
<feature type="transmembrane region" description="Helical" evidence="1">
    <location>
        <begin position="27"/>
        <end position="47"/>
    </location>
</feature>
<dbReference type="AlphaFoldDB" id="A0A3P1WSD0"/>
<proteinExistence type="predicted"/>
<accession>A0A3P1WSD0</accession>
<keyword evidence="1" id="KW-0812">Transmembrane</keyword>
<dbReference type="EMBL" id="RQYT01000015">
    <property type="protein sequence ID" value="RRD49539.1"/>
    <property type="molecule type" value="Genomic_DNA"/>
</dbReference>
<feature type="transmembrane region" description="Helical" evidence="1">
    <location>
        <begin position="59"/>
        <end position="77"/>
    </location>
</feature>
<reference evidence="3 4" key="1">
    <citation type="submission" date="2018-11" db="EMBL/GenBank/DDBJ databases">
        <title>Genomes From Bacteria Associated with the Canine Oral Cavity: a Test Case for Automated Genome-Based Taxonomic Assignment.</title>
        <authorList>
            <person name="Coil D.A."/>
            <person name="Jospin G."/>
            <person name="Darling A.E."/>
            <person name="Wallis C."/>
            <person name="Davis I.J."/>
            <person name="Harris S."/>
            <person name="Eisen J.A."/>
            <person name="Holcombe L.J."/>
            <person name="O'Flynn C."/>
        </authorList>
    </citation>
    <scope>NUCLEOTIDE SEQUENCE [LARGE SCALE GENOMIC DNA]</scope>
    <source>
        <strain evidence="3 4">OH2822_COT-296</strain>
    </source>
</reference>
<dbReference type="Pfam" id="PF01882">
    <property type="entry name" value="DUF58"/>
    <property type="match status" value="1"/>
</dbReference>